<gene>
    <name evidence="2" type="ORF">HQ47_03545</name>
</gene>
<evidence type="ECO:0000313" key="3">
    <source>
        <dbReference type="Proteomes" id="UP000030103"/>
    </source>
</evidence>
<dbReference type="GO" id="GO:0008170">
    <property type="term" value="F:N-methyltransferase activity"/>
    <property type="evidence" value="ECO:0007669"/>
    <property type="project" value="UniProtKB-ARBA"/>
</dbReference>
<dbReference type="PANTHER" id="PTHR47739:SF1">
    <property type="entry name" value="TRNA1(VAL) (ADENINE(37)-N6)-METHYLTRANSFERASE"/>
    <property type="match status" value="1"/>
</dbReference>
<dbReference type="Proteomes" id="UP000030103">
    <property type="component" value="Unassembled WGS sequence"/>
</dbReference>
<dbReference type="Pfam" id="PF13649">
    <property type="entry name" value="Methyltransf_25"/>
    <property type="match status" value="1"/>
</dbReference>
<keyword evidence="3" id="KW-1185">Reference proteome</keyword>
<comment type="caution">
    <text evidence="2">The sequence shown here is derived from an EMBL/GenBank/DDBJ whole genome shotgun (WGS) entry which is preliminary data.</text>
</comment>
<evidence type="ECO:0000259" key="1">
    <source>
        <dbReference type="Pfam" id="PF13649"/>
    </source>
</evidence>
<dbReference type="PANTHER" id="PTHR47739">
    <property type="entry name" value="TRNA1(VAL) (ADENINE(37)-N6)-METHYLTRANSFERASE"/>
    <property type="match status" value="1"/>
</dbReference>
<feature type="domain" description="Methyltransferase" evidence="1">
    <location>
        <begin position="42"/>
        <end position="132"/>
    </location>
</feature>
<dbReference type="InterPro" id="IPR002052">
    <property type="entry name" value="DNA_methylase_N6_adenine_CS"/>
</dbReference>
<dbReference type="EMBL" id="JRFA01000009">
    <property type="protein sequence ID" value="KGN74994.1"/>
    <property type="molecule type" value="Genomic_DNA"/>
</dbReference>
<dbReference type="AlphaFoldDB" id="A0A0A2EEY5"/>
<dbReference type="CDD" id="cd02440">
    <property type="entry name" value="AdoMet_MTases"/>
    <property type="match status" value="1"/>
</dbReference>
<dbReference type="GO" id="GO:0032259">
    <property type="term" value="P:methylation"/>
    <property type="evidence" value="ECO:0007669"/>
    <property type="project" value="UniProtKB-KW"/>
</dbReference>
<accession>A0A0A2EEY5</accession>
<reference evidence="2 3" key="1">
    <citation type="submission" date="2014-09" db="EMBL/GenBank/DDBJ databases">
        <title>Draft Genome Sequence of Porphyromonas macacae COT-192_OH2859.</title>
        <authorList>
            <person name="Wallis C."/>
            <person name="Deusch O."/>
            <person name="O'Flynn C."/>
            <person name="Davis I."/>
            <person name="Horsfall A."/>
            <person name="Kirkwood N."/>
            <person name="Harris S."/>
            <person name="Eisen J.A."/>
            <person name="Coil D.A."/>
            <person name="Darling A.E."/>
            <person name="Jospin G."/>
            <person name="Alexiev A."/>
        </authorList>
    </citation>
    <scope>NUCLEOTIDE SEQUENCE [LARGE SCALE GENOMIC DNA]</scope>
    <source>
        <strain evidence="3">COT-192 OH2859</strain>
    </source>
</reference>
<dbReference type="InterPro" id="IPR029063">
    <property type="entry name" value="SAM-dependent_MTases_sf"/>
</dbReference>
<dbReference type="PROSITE" id="PS00092">
    <property type="entry name" value="N6_MTASE"/>
    <property type="match status" value="1"/>
</dbReference>
<dbReference type="GO" id="GO:0008757">
    <property type="term" value="F:S-adenosylmethionine-dependent methyltransferase activity"/>
    <property type="evidence" value="ECO:0007669"/>
    <property type="project" value="UniProtKB-ARBA"/>
</dbReference>
<dbReference type="InterPro" id="IPR041698">
    <property type="entry name" value="Methyltransf_25"/>
</dbReference>
<dbReference type="GO" id="GO:0003676">
    <property type="term" value="F:nucleic acid binding"/>
    <property type="evidence" value="ECO:0007669"/>
    <property type="project" value="InterPro"/>
</dbReference>
<name>A0A0A2EEY5_9PORP</name>
<dbReference type="Gene3D" id="3.40.50.150">
    <property type="entry name" value="Vaccinia Virus protein VP39"/>
    <property type="match status" value="1"/>
</dbReference>
<dbReference type="RefSeq" id="WP_036873314.1">
    <property type="nucleotide sequence ID" value="NZ_JRFA01000009.1"/>
</dbReference>
<dbReference type="PRINTS" id="PR00507">
    <property type="entry name" value="N12N6MTFRASE"/>
</dbReference>
<sequence>MRKNSFTFRHFSVKQEYNAMKVGMDGVLLGAWVKAPCEVCDILDVGTGTGLIALCLTQRYAGAHITAVEIDRSAAEEAAENVALSPFKDRIHVVCADFLELPASFPKFDLIVSNPPYFSCGISAPERNRAIARHDESMPLGLFLKQSRKLLKLHGRINLILPADRLEEMRQYAVLNGLGLEKVCWVYTSASDIPKRMFCVLAPLVELPPIQVEETLFLTDETGRRTKEYHDLVKELYIK</sequence>
<dbReference type="InterPro" id="IPR050210">
    <property type="entry name" value="tRNA_Adenine-N(6)_MTase"/>
</dbReference>
<organism evidence="2 3">
    <name type="scientific">Porphyromonas macacae</name>
    <dbReference type="NCBI Taxonomy" id="28115"/>
    <lineage>
        <taxon>Bacteria</taxon>
        <taxon>Pseudomonadati</taxon>
        <taxon>Bacteroidota</taxon>
        <taxon>Bacteroidia</taxon>
        <taxon>Bacteroidales</taxon>
        <taxon>Porphyromonadaceae</taxon>
        <taxon>Porphyromonas</taxon>
    </lineage>
</organism>
<proteinExistence type="predicted"/>
<evidence type="ECO:0000313" key="2">
    <source>
        <dbReference type="EMBL" id="KGN74994.1"/>
    </source>
</evidence>
<dbReference type="OrthoDB" id="5383291at2"/>
<dbReference type="SUPFAM" id="SSF53335">
    <property type="entry name" value="S-adenosyl-L-methionine-dependent methyltransferases"/>
    <property type="match status" value="1"/>
</dbReference>
<protein>
    <recommendedName>
        <fullName evidence="1">Methyltransferase domain-containing protein</fullName>
    </recommendedName>
</protein>
<dbReference type="STRING" id="28115.HQ47_03545"/>
<dbReference type="eggNOG" id="COG4123">
    <property type="taxonomic scope" value="Bacteria"/>
</dbReference>